<dbReference type="GO" id="GO:0005524">
    <property type="term" value="F:ATP binding"/>
    <property type="evidence" value="ECO:0007669"/>
    <property type="project" value="UniProtKB-KW"/>
</dbReference>
<dbReference type="InterPro" id="IPR049730">
    <property type="entry name" value="SNF2/RAD54-like_C"/>
</dbReference>
<dbReference type="GO" id="GO:0042393">
    <property type="term" value="F:histone binding"/>
    <property type="evidence" value="ECO:0007669"/>
    <property type="project" value="TreeGrafter"/>
</dbReference>
<keyword evidence="5" id="KW-0067">ATP-binding</keyword>
<evidence type="ECO:0000313" key="8">
    <source>
        <dbReference type="Proteomes" id="UP000287033"/>
    </source>
</evidence>
<dbReference type="Gene3D" id="3.40.50.300">
    <property type="entry name" value="P-loop containing nucleotide triphosphate hydrolases"/>
    <property type="match status" value="1"/>
</dbReference>
<dbReference type="GO" id="GO:0000812">
    <property type="term" value="C:Swr1 complex"/>
    <property type="evidence" value="ECO:0007669"/>
    <property type="project" value="TreeGrafter"/>
</dbReference>
<keyword evidence="8" id="KW-1185">Reference proteome</keyword>
<evidence type="ECO:0000256" key="3">
    <source>
        <dbReference type="ARBA" id="ARBA00022801"/>
    </source>
</evidence>
<evidence type="ECO:0000256" key="2">
    <source>
        <dbReference type="ARBA" id="ARBA00022741"/>
    </source>
</evidence>
<dbReference type="InterPro" id="IPR001650">
    <property type="entry name" value="Helicase_C-like"/>
</dbReference>
<dbReference type="GO" id="GO:0006338">
    <property type="term" value="P:chromatin remodeling"/>
    <property type="evidence" value="ECO:0007669"/>
    <property type="project" value="TreeGrafter"/>
</dbReference>
<gene>
    <name evidence="7" type="ORF">chiPu_0026483</name>
</gene>
<keyword evidence="3" id="KW-0378">Hydrolase</keyword>
<evidence type="ECO:0000259" key="6">
    <source>
        <dbReference type="PROSITE" id="PS51194"/>
    </source>
</evidence>
<feature type="domain" description="Helicase C-terminal" evidence="6">
    <location>
        <begin position="1"/>
        <end position="117"/>
    </location>
</feature>
<keyword evidence="4" id="KW-0347">Helicase</keyword>
<comment type="caution">
    <text evidence="7">The sequence shown here is derived from an EMBL/GenBank/DDBJ whole genome shotgun (WGS) entry which is preliminary data.</text>
</comment>
<proteinExistence type="predicted"/>
<dbReference type="PANTHER" id="PTHR45685">
    <property type="entry name" value="HELICASE SRCAP-RELATED"/>
    <property type="match status" value="1"/>
</dbReference>
<dbReference type="InterPro" id="IPR050520">
    <property type="entry name" value="INO80/SWR1_helicase"/>
</dbReference>
<organism evidence="7 8">
    <name type="scientific">Chiloscyllium punctatum</name>
    <name type="common">Brownbanded bambooshark</name>
    <name type="synonym">Hemiscyllium punctatum</name>
    <dbReference type="NCBI Taxonomy" id="137246"/>
    <lineage>
        <taxon>Eukaryota</taxon>
        <taxon>Metazoa</taxon>
        <taxon>Chordata</taxon>
        <taxon>Craniata</taxon>
        <taxon>Vertebrata</taxon>
        <taxon>Chondrichthyes</taxon>
        <taxon>Elasmobranchii</taxon>
        <taxon>Galeomorphii</taxon>
        <taxon>Galeoidea</taxon>
        <taxon>Orectolobiformes</taxon>
        <taxon>Hemiscylliidae</taxon>
        <taxon>Chiloscyllium</taxon>
    </lineage>
</organism>
<evidence type="ECO:0000256" key="1">
    <source>
        <dbReference type="ARBA" id="ARBA00004123"/>
    </source>
</evidence>
<dbReference type="STRING" id="137246.A0A401TJB2"/>
<dbReference type="Pfam" id="PF00271">
    <property type="entry name" value="Helicase_C"/>
    <property type="match status" value="1"/>
</dbReference>
<dbReference type="SMART" id="SM00490">
    <property type="entry name" value="HELICc"/>
    <property type="match status" value="1"/>
</dbReference>
<dbReference type="GO" id="GO:0016887">
    <property type="term" value="F:ATP hydrolysis activity"/>
    <property type="evidence" value="ECO:0007669"/>
    <property type="project" value="TreeGrafter"/>
</dbReference>
<feature type="non-terminal residue" evidence="7">
    <location>
        <position position="123"/>
    </location>
</feature>
<dbReference type="CDD" id="cd18793">
    <property type="entry name" value="SF2_C_SNF"/>
    <property type="match status" value="1"/>
</dbReference>
<dbReference type="PROSITE" id="PS51194">
    <property type="entry name" value="HELICASE_CTER"/>
    <property type="match status" value="1"/>
</dbReference>
<comment type="subcellular location">
    <subcellularLocation>
        <location evidence="1">Nucleus</location>
    </subcellularLocation>
</comment>
<name>A0A401TJB2_CHIPU</name>
<sequence length="123" mass="13987">MCLLGCNPLPAFRFPLHSQILMDRFNADKRIFCFILSTRSGGVGVNLTGADTVLFYDSDWNPTMDAQAQDRCHRIGQTRDVHIYRLISDRTVEENILKKANQKRMLGDLAIEGGNFTTAFFKE</sequence>
<dbReference type="PANTHER" id="PTHR45685:SF1">
    <property type="entry name" value="HELICASE SRCAP"/>
    <property type="match status" value="1"/>
</dbReference>
<dbReference type="GO" id="GO:0004386">
    <property type="term" value="F:helicase activity"/>
    <property type="evidence" value="ECO:0007669"/>
    <property type="project" value="UniProtKB-KW"/>
</dbReference>
<dbReference type="Proteomes" id="UP000287033">
    <property type="component" value="Unassembled WGS sequence"/>
</dbReference>
<keyword evidence="2" id="KW-0547">Nucleotide-binding</keyword>
<accession>A0A401TJB2</accession>
<dbReference type="EMBL" id="BEZZ01080591">
    <property type="protein sequence ID" value="GCC42717.1"/>
    <property type="molecule type" value="Genomic_DNA"/>
</dbReference>
<evidence type="ECO:0000256" key="5">
    <source>
        <dbReference type="ARBA" id="ARBA00022840"/>
    </source>
</evidence>
<dbReference type="GO" id="GO:0003677">
    <property type="term" value="F:DNA binding"/>
    <property type="evidence" value="ECO:0007669"/>
    <property type="project" value="UniProtKB-KW"/>
</dbReference>
<evidence type="ECO:0000256" key="4">
    <source>
        <dbReference type="ARBA" id="ARBA00022806"/>
    </source>
</evidence>
<dbReference type="OMA" id="HISGQIV"/>
<dbReference type="InterPro" id="IPR027417">
    <property type="entry name" value="P-loop_NTPase"/>
</dbReference>
<dbReference type="OrthoDB" id="448448at2759"/>
<evidence type="ECO:0000313" key="7">
    <source>
        <dbReference type="EMBL" id="GCC42717.1"/>
    </source>
</evidence>
<protein>
    <recommendedName>
        <fullName evidence="6">Helicase C-terminal domain-containing protein</fullName>
    </recommendedName>
</protein>
<dbReference type="AlphaFoldDB" id="A0A401TJB2"/>
<reference evidence="7 8" key="1">
    <citation type="journal article" date="2018" name="Nat. Ecol. Evol.">
        <title>Shark genomes provide insights into elasmobranch evolution and the origin of vertebrates.</title>
        <authorList>
            <person name="Hara Y"/>
            <person name="Yamaguchi K"/>
            <person name="Onimaru K"/>
            <person name="Kadota M"/>
            <person name="Koyanagi M"/>
            <person name="Keeley SD"/>
            <person name="Tatsumi K"/>
            <person name="Tanaka K"/>
            <person name="Motone F"/>
            <person name="Kageyama Y"/>
            <person name="Nozu R"/>
            <person name="Adachi N"/>
            <person name="Nishimura O"/>
            <person name="Nakagawa R"/>
            <person name="Tanegashima C"/>
            <person name="Kiyatake I"/>
            <person name="Matsumoto R"/>
            <person name="Murakumo K"/>
            <person name="Nishida K"/>
            <person name="Terakita A"/>
            <person name="Kuratani S"/>
            <person name="Sato K"/>
            <person name="Hyodo S Kuraku.S."/>
        </authorList>
    </citation>
    <scope>NUCLEOTIDE SEQUENCE [LARGE SCALE GENOMIC DNA]</scope>
</reference>
<dbReference type="SUPFAM" id="SSF52540">
    <property type="entry name" value="P-loop containing nucleoside triphosphate hydrolases"/>
    <property type="match status" value="1"/>
</dbReference>